<dbReference type="EMBL" id="JAAQHG020000002">
    <property type="protein sequence ID" value="KAL1590589.1"/>
    <property type="molecule type" value="Genomic_DNA"/>
</dbReference>
<feature type="signal peptide" evidence="1">
    <location>
        <begin position="1"/>
        <end position="20"/>
    </location>
</feature>
<dbReference type="Proteomes" id="UP000803884">
    <property type="component" value="Unassembled WGS sequence"/>
</dbReference>
<sequence>MAPTLTSFLAFSGLFSSVYCLPPTERSTDTVEVLDLNAVSPGLPTPTTLPSVIALGVGTQNYTCNSTTGTYSSNVALADLYDITSLVKASTKDSLCKLYLKHSQDCQSEDNPLKLNLIGDHFFDASSKPNFDFTRSDKGWLQAKKNAAVPAPAKASKGVKDQANGAVDWLYLVDNDAGVSKDLLSVYRVQTAGGKPPTSCSGDEQIEIPYAAEYWFYKEEF</sequence>
<evidence type="ECO:0008006" key="4">
    <source>
        <dbReference type="Google" id="ProtNLM"/>
    </source>
</evidence>
<gene>
    <name evidence="2" type="ORF">WHR41_00861</name>
</gene>
<dbReference type="PANTHER" id="PTHR35567">
    <property type="entry name" value="MALATE DEHYDROGENASE (AFU_ORTHOLOGUE AFUA_2G13800)"/>
    <property type="match status" value="1"/>
</dbReference>
<dbReference type="Pfam" id="PF11937">
    <property type="entry name" value="DUF3455"/>
    <property type="match status" value="1"/>
</dbReference>
<dbReference type="RefSeq" id="XP_069233694.1">
    <property type="nucleotide sequence ID" value="XM_069369467.1"/>
</dbReference>
<organism evidence="2 3">
    <name type="scientific">Cladosporium halotolerans</name>
    <dbReference type="NCBI Taxonomy" id="1052096"/>
    <lineage>
        <taxon>Eukaryota</taxon>
        <taxon>Fungi</taxon>
        <taxon>Dikarya</taxon>
        <taxon>Ascomycota</taxon>
        <taxon>Pezizomycotina</taxon>
        <taxon>Dothideomycetes</taxon>
        <taxon>Dothideomycetidae</taxon>
        <taxon>Cladosporiales</taxon>
        <taxon>Cladosporiaceae</taxon>
        <taxon>Cladosporium</taxon>
    </lineage>
</organism>
<comment type="caution">
    <text evidence="2">The sequence shown here is derived from an EMBL/GenBank/DDBJ whole genome shotgun (WGS) entry which is preliminary data.</text>
</comment>
<proteinExistence type="predicted"/>
<accession>A0AB34L005</accession>
<reference evidence="2 3" key="1">
    <citation type="journal article" date="2020" name="Microbiol. Resour. Announc.">
        <title>Draft Genome Sequence of a Cladosporium Species Isolated from the Mesophotic Ascidian Didemnum maculosum.</title>
        <authorList>
            <person name="Gioti A."/>
            <person name="Siaperas R."/>
            <person name="Nikolaivits E."/>
            <person name="Le Goff G."/>
            <person name="Ouazzani J."/>
            <person name="Kotoulas G."/>
            <person name="Topakas E."/>
        </authorList>
    </citation>
    <scope>NUCLEOTIDE SEQUENCE [LARGE SCALE GENOMIC DNA]</scope>
    <source>
        <strain evidence="2 3">TM138-S3</strain>
    </source>
</reference>
<name>A0AB34L005_9PEZI</name>
<evidence type="ECO:0000313" key="2">
    <source>
        <dbReference type="EMBL" id="KAL1590589.1"/>
    </source>
</evidence>
<feature type="chain" id="PRO_5044217595" description="Malate dehydrogenase" evidence="1">
    <location>
        <begin position="21"/>
        <end position="221"/>
    </location>
</feature>
<evidence type="ECO:0000313" key="3">
    <source>
        <dbReference type="Proteomes" id="UP000803884"/>
    </source>
</evidence>
<keyword evidence="3" id="KW-1185">Reference proteome</keyword>
<dbReference type="GeneID" id="96002305"/>
<keyword evidence="1" id="KW-0732">Signal</keyword>
<dbReference type="PANTHER" id="PTHR35567:SF1">
    <property type="entry name" value="CONSERVED FUNGAL PROTEIN (AFU_ORTHOLOGUE AFUA_1G14230)"/>
    <property type="match status" value="1"/>
</dbReference>
<dbReference type="AlphaFoldDB" id="A0AB34L005"/>
<evidence type="ECO:0000256" key="1">
    <source>
        <dbReference type="SAM" id="SignalP"/>
    </source>
</evidence>
<dbReference type="InterPro" id="IPR021851">
    <property type="entry name" value="DUF3455"/>
</dbReference>
<protein>
    <recommendedName>
        <fullName evidence="4">Malate dehydrogenase</fullName>
    </recommendedName>
</protein>